<evidence type="ECO:0000313" key="1">
    <source>
        <dbReference type="EMBL" id="MPM86554.1"/>
    </source>
</evidence>
<protein>
    <submittedName>
        <fullName evidence="1">Uncharacterized protein</fullName>
    </submittedName>
</protein>
<proteinExistence type="predicted"/>
<comment type="caution">
    <text evidence="1">The sequence shown here is derived from an EMBL/GenBank/DDBJ whole genome shotgun (WGS) entry which is preliminary data.</text>
</comment>
<accession>A0A645DB39</accession>
<reference evidence="1" key="1">
    <citation type="submission" date="2019-08" db="EMBL/GenBank/DDBJ databases">
        <authorList>
            <person name="Kucharzyk K."/>
            <person name="Murdoch R.W."/>
            <person name="Higgins S."/>
            <person name="Loffler F."/>
        </authorList>
    </citation>
    <scope>NUCLEOTIDE SEQUENCE</scope>
</reference>
<dbReference type="EMBL" id="VSSQ01034561">
    <property type="protein sequence ID" value="MPM86554.1"/>
    <property type="molecule type" value="Genomic_DNA"/>
</dbReference>
<organism evidence="1">
    <name type="scientific">bioreactor metagenome</name>
    <dbReference type="NCBI Taxonomy" id="1076179"/>
    <lineage>
        <taxon>unclassified sequences</taxon>
        <taxon>metagenomes</taxon>
        <taxon>ecological metagenomes</taxon>
    </lineage>
</organism>
<sequence>MVGIAINSISFVFNIFLEKSIIAFEASIADPPPNAISTSGFTSLNISIPLTTVSIGGSGTISLNTSYDPSFKFTNILSIAFDSTINGSVIINIFLSCISCKAFKEPSPNFIFVLISKLCNLISPFILYSNIN</sequence>
<gene>
    <name evidence="1" type="ORF">SDC9_133643</name>
</gene>
<name>A0A645DB39_9ZZZZ</name>
<dbReference type="AlphaFoldDB" id="A0A645DB39"/>